<comment type="caution">
    <text evidence="2">The sequence shown here is derived from an EMBL/GenBank/DDBJ whole genome shotgun (WGS) entry which is preliminary data.</text>
</comment>
<evidence type="ECO:0000313" key="3">
    <source>
        <dbReference type="Proteomes" id="UP000051500"/>
    </source>
</evidence>
<feature type="transmembrane region" description="Helical" evidence="1">
    <location>
        <begin position="35"/>
        <end position="52"/>
    </location>
</feature>
<dbReference type="Proteomes" id="UP000051500">
    <property type="component" value="Unassembled WGS sequence"/>
</dbReference>
<dbReference type="AlphaFoldDB" id="A0A0R2KR51"/>
<sequence length="53" mass="6148">MLSNMVQMIVCWALASYTFYYSRKRKQEGKIGAKWYLGVTILLVLGGIEAWIF</sequence>
<dbReference type="EMBL" id="JQBZ01000016">
    <property type="protein sequence ID" value="KRN89372.1"/>
    <property type="molecule type" value="Genomic_DNA"/>
</dbReference>
<evidence type="ECO:0000256" key="1">
    <source>
        <dbReference type="SAM" id="Phobius"/>
    </source>
</evidence>
<organism evidence="2 3">
    <name type="scientific">Ligilactobacillus ceti DSM 22408</name>
    <dbReference type="NCBI Taxonomy" id="1122146"/>
    <lineage>
        <taxon>Bacteria</taxon>
        <taxon>Bacillati</taxon>
        <taxon>Bacillota</taxon>
        <taxon>Bacilli</taxon>
        <taxon>Lactobacillales</taxon>
        <taxon>Lactobacillaceae</taxon>
        <taxon>Ligilactobacillus</taxon>
    </lineage>
</organism>
<protein>
    <submittedName>
        <fullName evidence="2">Uncharacterized protein</fullName>
    </submittedName>
</protein>
<evidence type="ECO:0000313" key="2">
    <source>
        <dbReference type="EMBL" id="KRN89372.1"/>
    </source>
</evidence>
<feature type="transmembrane region" description="Helical" evidence="1">
    <location>
        <begin position="6"/>
        <end position="23"/>
    </location>
</feature>
<name>A0A0R2KR51_9LACO</name>
<keyword evidence="1" id="KW-1133">Transmembrane helix</keyword>
<accession>A0A0R2KR51</accession>
<proteinExistence type="predicted"/>
<gene>
    <name evidence="2" type="ORF">IV53_GL000090</name>
</gene>
<dbReference type="RefSeq" id="WP_155885122.1">
    <property type="nucleotide sequence ID" value="NZ_AUHP01000012.1"/>
</dbReference>
<dbReference type="PATRIC" id="fig|1122146.4.peg.92"/>
<keyword evidence="1" id="KW-0472">Membrane</keyword>
<keyword evidence="3" id="KW-1185">Reference proteome</keyword>
<dbReference type="STRING" id="1122146.IV53_GL000090"/>
<keyword evidence="1" id="KW-0812">Transmembrane</keyword>
<reference evidence="2 3" key="1">
    <citation type="journal article" date="2015" name="Genome Announc.">
        <title>Expanding the biotechnology potential of lactobacilli through comparative genomics of 213 strains and associated genera.</title>
        <authorList>
            <person name="Sun Z."/>
            <person name="Harris H.M."/>
            <person name="McCann A."/>
            <person name="Guo C."/>
            <person name="Argimon S."/>
            <person name="Zhang W."/>
            <person name="Yang X."/>
            <person name="Jeffery I.B."/>
            <person name="Cooney J.C."/>
            <person name="Kagawa T.F."/>
            <person name="Liu W."/>
            <person name="Song Y."/>
            <person name="Salvetti E."/>
            <person name="Wrobel A."/>
            <person name="Rasinkangas P."/>
            <person name="Parkhill J."/>
            <person name="Rea M.C."/>
            <person name="O'Sullivan O."/>
            <person name="Ritari J."/>
            <person name="Douillard F.P."/>
            <person name="Paul Ross R."/>
            <person name="Yang R."/>
            <person name="Briner A.E."/>
            <person name="Felis G.E."/>
            <person name="de Vos W.M."/>
            <person name="Barrangou R."/>
            <person name="Klaenhammer T.R."/>
            <person name="Caufield P.W."/>
            <person name="Cui Y."/>
            <person name="Zhang H."/>
            <person name="O'Toole P.W."/>
        </authorList>
    </citation>
    <scope>NUCLEOTIDE SEQUENCE [LARGE SCALE GENOMIC DNA]</scope>
    <source>
        <strain evidence="2 3">DSM 22408</strain>
    </source>
</reference>